<organism evidence="2 3">
    <name type="scientific">Ligilactobacillus saerimneri</name>
    <dbReference type="NCBI Taxonomy" id="228229"/>
    <lineage>
        <taxon>Bacteria</taxon>
        <taxon>Bacillati</taxon>
        <taxon>Bacillota</taxon>
        <taxon>Bacilli</taxon>
        <taxon>Lactobacillales</taxon>
        <taxon>Lactobacillaceae</taxon>
        <taxon>Ligilactobacillus</taxon>
    </lineage>
</organism>
<dbReference type="GO" id="GO:0009986">
    <property type="term" value="C:cell surface"/>
    <property type="evidence" value="ECO:0007669"/>
    <property type="project" value="UniProtKB-SubCell"/>
</dbReference>
<evidence type="ECO:0000313" key="2">
    <source>
        <dbReference type="EMBL" id="QLL77570.1"/>
    </source>
</evidence>
<dbReference type="AlphaFoldDB" id="A0A7H9EIN3"/>
<evidence type="ECO:0000256" key="1">
    <source>
        <dbReference type="SAM" id="Phobius"/>
    </source>
</evidence>
<evidence type="ECO:0000313" key="3">
    <source>
        <dbReference type="Proteomes" id="UP000510886"/>
    </source>
</evidence>
<name>A0A7H9EIN3_9LACO</name>
<keyword evidence="1" id="KW-0472">Membrane</keyword>
<gene>
    <name evidence="2" type="ORF">GTO87_02400</name>
</gene>
<accession>A0A7H9EIN3</accession>
<keyword evidence="1" id="KW-1133">Transmembrane helix</keyword>
<keyword evidence="1" id="KW-0812">Transmembrane</keyword>
<dbReference type="EMBL" id="CP047418">
    <property type="protein sequence ID" value="QLL77570.1"/>
    <property type="molecule type" value="Genomic_DNA"/>
</dbReference>
<feature type="transmembrane region" description="Helical" evidence="1">
    <location>
        <begin position="12"/>
        <end position="40"/>
    </location>
</feature>
<dbReference type="RefSeq" id="WP_180849394.1">
    <property type="nucleotide sequence ID" value="NZ_CP047418.1"/>
</dbReference>
<reference evidence="2 3" key="1">
    <citation type="submission" date="2020-01" db="EMBL/GenBank/DDBJ databases">
        <title>Complete and circular genome sequences of six lactobacillus isolates from horses.</title>
        <authorList>
            <person name="Hassan H.M."/>
        </authorList>
    </citation>
    <scope>NUCLEOTIDE SEQUENCE [LARGE SCALE GENOMIC DNA]</scope>
    <source>
        <strain evidence="2 3">1A</strain>
    </source>
</reference>
<proteinExistence type="predicted"/>
<evidence type="ECO:0008006" key="4">
    <source>
        <dbReference type="Google" id="ProtNLM"/>
    </source>
</evidence>
<dbReference type="GO" id="GO:0030420">
    <property type="term" value="P:establishment of competence for transformation"/>
    <property type="evidence" value="ECO:0007669"/>
    <property type="project" value="UniProtKB-KW"/>
</dbReference>
<dbReference type="KEGG" id="lsw:GTO87_02400"/>
<protein>
    <recommendedName>
        <fullName evidence="4">Prepilin-type N-terminal cleavage/methylation domain-containing protein</fullName>
    </recommendedName>
</protein>
<sequence length="159" mass="18302">MNYRQKSPKSKAFTLLETIIALGITAVTILLINGLAQILYSPQRTTQQQDRVMWEHLITVLTMDRLQLQPCSESDSLMVFYLPPEKAYYCLLHKPDKKELIMKKALTPARPSDFKGRIPLLYHVDQIHYTYQAGILTIKATISGKQYQRRVVMAPYAES</sequence>
<dbReference type="Proteomes" id="UP000510886">
    <property type="component" value="Chromosome"/>
</dbReference>